<dbReference type="AlphaFoldDB" id="F8NAQ0"/>
<dbReference type="Proteomes" id="UP000002772">
    <property type="component" value="Unassembled WGS sequence"/>
</dbReference>
<evidence type="ECO:0000313" key="2">
    <source>
        <dbReference type="Proteomes" id="UP000002772"/>
    </source>
</evidence>
<dbReference type="EMBL" id="GL945017">
    <property type="protein sequence ID" value="EGN55850.1"/>
    <property type="molecule type" value="Genomic_DNA"/>
</dbReference>
<protein>
    <submittedName>
        <fullName evidence="1">Uncharacterized protein</fullName>
    </submittedName>
</protein>
<accession>F8NAQ0</accession>
<keyword evidence="2" id="KW-1185">Reference proteome</keyword>
<name>F8NAQ0_9BACT</name>
<sequence length="54" mass="6226">MDISKEIKQLCAMTNTSSCKQDNTSLEKSYEAISRYDKDNYEVHSYSSVDNIKI</sequence>
<evidence type="ECO:0000313" key="1">
    <source>
        <dbReference type="EMBL" id="EGN55850.1"/>
    </source>
</evidence>
<dbReference type="STRING" id="688246.Premu_0368"/>
<proteinExistence type="predicted"/>
<organism evidence="1 2">
    <name type="scientific">Hallella multisaccharivorax DSM 17128</name>
    <dbReference type="NCBI Taxonomy" id="688246"/>
    <lineage>
        <taxon>Bacteria</taxon>
        <taxon>Pseudomonadati</taxon>
        <taxon>Bacteroidota</taxon>
        <taxon>Bacteroidia</taxon>
        <taxon>Bacteroidales</taxon>
        <taxon>Prevotellaceae</taxon>
        <taxon>Hallella</taxon>
    </lineage>
</organism>
<gene>
    <name evidence="1" type="ORF">Premu_0368</name>
</gene>
<dbReference type="HOGENOM" id="CLU_3046587_0_0_10"/>
<reference evidence="2" key="1">
    <citation type="journal article" date="2011" name="Stand. Genomic Sci.">
        <title>Non-contiguous finished genome sequence of the opportunistic oral pathogen Prevotella multisaccharivorax type strain (PPPA20).</title>
        <authorList>
            <person name="Pati A."/>
            <person name="Gronow S."/>
            <person name="Lu M."/>
            <person name="Lapidus A."/>
            <person name="Nolan M."/>
            <person name="Lucas S."/>
            <person name="Hammon N."/>
            <person name="Deshpande S."/>
            <person name="Cheng J.F."/>
            <person name="Tapia R."/>
            <person name="Han C."/>
            <person name="Goodwin L."/>
            <person name="Pitluck S."/>
            <person name="Liolios K."/>
            <person name="Pagani I."/>
            <person name="Mavromatis K."/>
            <person name="Mikhailova N."/>
            <person name="Huntemann M."/>
            <person name="Chen A."/>
            <person name="Palaniappan K."/>
            <person name="Land M."/>
            <person name="Hauser L."/>
            <person name="Detter J.C."/>
            <person name="Brambilla E.M."/>
            <person name="Rohde M."/>
            <person name="Goker M."/>
            <person name="Woyke T."/>
            <person name="Bristow J."/>
            <person name="Eisen J.A."/>
            <person name="Markowitz V."/>
            <person name="Hugenholtz P."/>
            <person name="Kyrpides N.C."/>
            <person name="Klenk H.P."/>
            <person name="Ivanova N."/>
        </authorList>
    </citation>
    <scope>NUCLEOTIDE SEQUENCE [LARGE SCALE GENOMIC DNA]</scope>
    <source>
        <strain evidence="2">DSM 17128</strain>
    </source>
</reference>